<name>A0AAN2A1T2_RHIRH</name>
<gene>
    <name evidence="1" type="ORF">AGRHK599_LOCUS1363</name>
</gene>
<dbReference type="EMBL" id="CAICSX020000001">
    <property type="protein sequence ID" value="CAD0211401.1"/>
    <property type="molecule type" value="Genomic_DNA"/>
</dbReference>
<evidence type="ECO:0000313" key="1">
    <source>
        <dbReference type="EMBL" id="CAD0211401.1"/>
    </source>
</evidence>
<comment type="caution">
    <text evidence="1">The sequence shown here is derived from an EMBL/GenBank/DDBJ whole genome shotgun (WGS) entry which is preliminary data.</text>
</comment>
<evidence type="ECO:0000313" key="2">
    <source>
        <dbReference type="Proteomes" id="UP000528185"/>
    </source>
</evidence>
<dbReference type="AlphaFoldDB" id="A0AAN2A1T2"/>
<accession>A0AAN2A1T2</accession>
<proteinExistence type="predicted"/>
<protein>
    <submittedName>
        <fullName evidence="1">Uncharacterized protein</fullName>
    </submittedName>
</protein>
<sequence>MTTTLPRICPSLCRMNRSVCKYDMRFEFQGNALEDLEDTQDLCELGEYTITE</sequence>
<reference evidence="1 2" key="1">
    <citation type="submission" date="2020-06" db="EMBL/GenBank/DDBJ databases">
        <authorList>
            <person name="De Coninck B."/>
            <person name="Ibrahim H."/>
        </authorList>
    </citation>
    <scope>NUCLEOTIDE SEQUENCE [LARGE SCALE GENOMIC DNA]</scope>
    <source>
        <strain evidence="1">Ag_rhizogenes_K599</strain>
    </source>
</reference>
<organism evidence="1 2">
    <name type="scientific">Rhizobium rhizogenes</name>
    <name type="common">Agrobacterium rhizogenes</name>
    <dbReference type="NCBI Taxonomy" id="359"/>
    <lineage>
        <taxon>Bacteria</taxon>
        <taxon>Pseudomonadati</taxon>
        <taxon>Pseudomonadota</taxon>
        <taxon>Alphaproteobacteria</taxon>
        <taxon>Hyphomicrobiales</taxon>
        <taxon>Rhizobiaceae</taxon>
        <taxon>Rhizobium/Agrobacterium group</taxon>
        <taxon>Rhizobium</taxon>
    </lineage>
</organism>
<dbReference type="Proteomes" id="UP000528185">
    <property type="component" value="Unassembled WGS sequence"/>
</dbReference>